<evidence type="ECO:0000256" key="1">
    <source>
        <dbReference type="SAM" id="Phobius"/>
    </source>
</evidence>
<gene>
    <name evidence="2" type="ORF">BC792_11548</name>
</gene>
<dbReference type="Proteomes" id="UP000325105">
    <property type="component" value="Unassembled WGS sequence"/>
</dbReference>
<feature type="transmembrane region" description="Helical" evidence="1">
    <location>
        <begin position="267"/>
        <end position="289"/>
    </location>
</feature>
<dbReference type="OrthoDB" id="1467772at2"/>
<reference evidence="2 3" key="1">
    <citation type="submission" date="2019-07" db="EMBL/GenBank/DDBJ databases">
        <title>Genomic Encyclopedia of Archaeal and Bacterial Type Strains, Phase II (KMG-II): from individual species to whole genera.</title>
        <authorList>
            <person name="Goeker M."/>
        </authorList>
    </citation>
    <scope>NUCLEOTIDE SEQUENCE [LARGE SCALE GENOMIC DNA]</scope>
    <source>
        <strain evidence="2 3">DSM 18850</strain>
    </source>
</reference>
<dbReference type="EMBL" id="VNHX01000015">
    <property type="protein sequence ID" value="TYP92946.1"/>
    <property type="molecule type" value="Genomic_DNA"/>
</dbReference>
<feature type="transmembrane region" description="Helical" evidence="1">
    <location>
        <begin position="141"/>
        <end position="161"/>
    </location>
</feature>
<protein>
    <submittedName>
        <fullName evidence="2">UbiA prenyltransferase family protein</fullName>
    </submittedName>
</protein>
<feature type="transmembrane region" description="Helical" evidence="1">
    <location>
        <begin position="105"/>
        <end position="121"/>
    </location>
</feature>
<keyword evidence="1" id="KW-0812">Transmembrane</keyword>
<accession>A0A5S5DCW2</accession>
<sequence>MKLVTRLYYFSIYTNLLIALAAAAQCALTYIFFEKPFNYYIIAIEGAATLLLYNFSLILSKPADPAASIYRRTRWIFSREWLLWLNGGCALIVLVYAVFHIDFYSLLFLGGIGVVSVAYSFPVARYGGKWVGLRQIPGMKIFHIALVWTLSSVCLPAFQLYREGAGVNIQELSMLFVLKFVFLLVCTLPFDIRDIRQDSYYHLKTIPNMLGADRAIRLCYALLLLHSLGIVLSSFNLSLKIGILLTNLTIGLVLSAVVFRNKDKYHYAYLLDFALVVQFLFGFLSVAIFPDM</sequence>
<name>A0A5S5DCW2_9SPHI</name>
<evidence type="ECO:0000313" key="3">
    <source>
        <dbReference type="Proteomes" id="UP000325105"/>
    </source>
</evidence>
<organism evidence="2 3">
    <name type="scientific">Sphingobacterium allocomposti</name>
    <dbReference type="NCBI Taxonomy" id="415956"/>
    <lineage>
        <taxon>Bacteria</taxon>
        <taxon>Pseudomonadati</taxon>
        <taxon>Bacteroidota</taxon>
        <taxon>Sphingobacteriia</taxon>
        <taxon>Sphingobacteriales</taxon>
        <taxon>Sphingobacteriaceae</taxon>
        <taxon>Sphingobacterium</taxon>
    </lineage>
</organism>
<feature type="transmembrane region" description="Helical" evidence="1">
    <location>
        <begin position="12"/>
        <end position="33"/>
    </location>
</feature>
<feature type="transmembrane region" description="Helical" evidence="1">
    <location>
        <begin position="241"/>
        <end position="260"/>
    </location>
</feature>
<keyword evidence="2" id="KW-0808">Transferase</keyword>
<proteinExistence type="predicted"/>
<keyword evidence="1" id="KW-0472">Membrane</keyword>
<dbReference type="GO" id="GO:0016740">
    <property type="term" value="F:transferase activity"/>
    <property type="evidence" value="ECO:0007669"/>
    <property type="project" value="UniProtKB-KW"/>
</dbReference>
<feature type="transmembrane region" description="Helical" evidence="1">
    <location>
        <begin position="215"/>
        <end position="235"/>
    </location>
</feature>
<feature type="transmembrane region" description="Helical" evidence="1">
    <location>
        <begin position="81"/>
        <end position="99"/>
    </location>
</feature>
<evidence type="ECO:0000313" key="2">
    <source>
        <dbReference type="EMBL" id="TYP92946.1"/>
    </source>
</evidence>
<keyword evidence="3" id="KW-1185">Reference proteome</keyword>
<feature type="transmembrane region" description="Helical" evidence="1">
    <location>
        <begin position="39"/>
        <end position="60"/>
    </location>
</feature>
<keyword evidence="1" id="KW-1133">Transmembrane helix</keyword>
<dbReference type="RefSeq" id="WP_148909178.1">
    <property type="nucleotide sequence ID" value="NZ_VNHX01000015.1"/>
</dbReference>
<feature type="transmembrane region" description="Helical" evidence="1">
    <location>
        <begin position="173"/>
        <end position="194"/>
    </location>
</feature>
<comment type="caution">
    <text evidence="2">The sequence shown here is derived from an EMBL/GenBank/DDBJ whole genome shotgun (WGS) entry which is preliminary data.</text>
</comment>
<dbReference type="AlphaFoldDB" id="A0A5S5DCW2"/>